<evidence type="ECO:0000259" key="9">
    <source>
        <dbReference type="PROSITE" id="PS51883"/>
    </source>
</evidence>
<comment type="subcellular location">
    <subcellularLocation>
        <location evidence="7">Cytoplasm</location>
    </subcellularLocation>
</comment>
<proteinExistence type="inferred from homology"/>
<evidence type="ECO:0000256" key="5">
    <source>
        <dbReference type="ARBA" id="ARBA00022842"/>
    </source>
</evidence>
<dbReference type="Gene3D" id="2.70.210.12">
    <property type="entry name" value="GTP1/OBG domain"/>
    <property type="match status" value="1"/>
</dbReference>
<dbReference type="Gene3D" id="3.40.50.300">
    <property type="entry name" value="P-loop containing nucleotide triphosphate hydrolases"/>
    <property type="match status" value="1"/>
</dbReference>
<comment type="cofactor">
    <cofactor evidence="7">
        <name>Mg(2+)</name>
        <dbReference type="ChEBI" id="CHEBI:18420"/>
    </cofactor>
</comment>
<dbReference type="GO" id="GO:0042254">
    <property type="term" value="P:ribosome biogenesis"/>
    <property type="evidence" value="ECO:0007669"/>
    <property type="project" value="UniProtKB-UniRule"/>
</dbReference>
<dbReference type="PANTHER" id="PTHR11702">
    <property type="entry name" value="DEVELOPMENTALLY REGULATED GTP-BINDING PROTEIN-RELATED"/>
    <property type="match status" value="1"/>
</dbReference>
<evidence type="ECO:0000256" key="2">
    <source>
        <dbReference type="ARBA" id="ARBA00022490"/>
    </source>
</evidence>
<feature type="binding site" evidence="7">
    <location>
        <position position="167"/>
    </location>
    <ligand>
        <name>Mg(2+)</name>
        <dbReference type="ChEBI" id="CHEBI:18420"/>
    </ligand>
</feature>
<dbReference type="NCBIfam" id="NF008956">
    <property type="entry name" value="PRK12299.1"/>
    <property type="match status" value="1"/>
</dbReference>
<dbReference type="Proteomes" id="UP000177141">
    <property type="component" value="Unassembled WGS sequence"/>
</dbReference>
<evidence type="ECO:0000256" key="7">
    <source>
        <dbReference type="HAMAP-Rule" id="MF_01454"/>
    </source>
</evidence>
<evidence type="ECO:0000256" key="4">
    <source>
        <dbReference type="ARBA" id="ARBA00022801"/>
    </source>
</evidence>
<feature type="binding site" evidence="7">
    <location>
        <begin position="297"/>
        <end position="299"/>
    </location>
    <ligand>
        <name>GTP</name>
        <dbReference type="ChEBI" id="CHEBI:37565"/>
    </ligand>
</feature>
<evidence type="ECO:0000259" key="8">
    <source>
        <dbReference type="PROSITE" id="PS51710"/>
    </source>
</evidence>
<accession>A0A1F7IV20</accession>
<dbReference type="PROSITE" id="PS51883">
    <property type="entry name" value="OBG"/>
    <property type="match status" value="1"/>
</dbReference>
<feature type="domain" description="Obg" evidence="9">
    <location>
        <begin position="1"/>
        <end position="153"/>
    </location>
</feature>
<evidence type="ECO:0000256" key="3">
    <source>
        <dbReference type="ARBA" id="ARBA00022741"/>
    </source>
</evidence>
<dbReference type="CDD" id="cd01898">
    <property type="entry name" value="Obg"/>
    <property type="match status" value="1"/>
</dbReference>
<dbReference type="SUPFAM" id="SSF82051">
    <property type="entry name" value="Obg GTP-binding protein N-terminal domain"/>
    <property type="match status" value="1"/>
</dbReference>
<dbReference type="InterPro" id="IPR027417">
    <property type="entry name" value="P-loop_NTPase"/>
</dbReference>
<evidence type="ECO:0000313" key="10">
    <source>
        <dbReference type="EMBL" id="OGK47212.1"/>
    </source>
</evidence>
<dbReference type="AlphaFoldDB" id="A0A1F7IV20"/>
<feature type="binding site" evidence="7">
    <location>
        <begin position="185"/>
        <end position="189"/>
    </location>
    <ligand>
        <name>GTP</name>
        <dbReference type="ChEBI" id="CHEBI:37565"/>
    </ligand>
</feature>
<dbReference type="InterPro" id="IPR006074">
    <property type="entry name" value="GTP1-OBG_CS"/>
</dbReference>
<dbReference type="GO" id="GO:0005525">
    <property type="term" value="F:GTP binding"/>
    <property type="evidence" value="ECO:0007669"/>
    <property type="project" value="UniProtKB-UniRule"/>
</dbReference>
<dbReference type="GO" id="GO:0003924">
    <property type="term" value="F:GTPase activity"/>
    <property type="evidence" value="ECO:0007669"/>
    <property type="project" value="UniProtKB-UniRule"/>
</dbReference>
<feature type="domain" description="OBG-type G" evidence="8">
    <location>
        <begin position="154"/>
        <end position="316"/>
    </location>
</feature>
<keyword evidence="7" id="KW-0479">Metal-binding</keyword>
<protein>
    <recommendedName>
        <fullName evidence="7">GTPase Obg</fullName>
        <ecNumber evidence="7">3.6.5.-</ecNumber>
    </recommendedName>
    <alternativeName>
        <fullName evidence="7">GTP-binding protein Obg</fullName>
    </alternativeName>
</protein>
<dbReference type="GO" id="GO:0005737">
    <property type="term" value="C:cytoplasm"/>
    <property type="evidence" value="ECO:0007669"/>
    <property type="project" value="UniProtKB-SubCell"/>
</dbReference>
<feature type="binding site" evidence="7">
    <location>
        <position position="187"/>
    </location>
    <ligand>
        <name>Mg(2+)</name>
        <dbReference type="ChEBI" id="CHEBI:18420"/>
    </ligand>
</feature>
<evidence type="ECO:0000313" key="11">
    <source>
        <dbReference type="Proteomes" id="UP000177141"/>
    </source>
</evidence>
<dbReference type="InterPro" id="IPR014100">
    <property type="entry name" value="GTP-bd_Obg/CgtA"/>
</dbReference>
<dbReference type="STRING" id="1802061.A3A93_04260"/>
<dbReference type="InterPro" id="IPR031167">
    <property type="entry name" value="G_OBG"/>
</dbReference>
<dbReference type="SUPFAM" id="SSF52540">
    <property type="entry name" value="P-loop containing nucleoside triphosphate hydrolases"/>
    <property type="match status" value="1"/>
</dbReference>
<dbReference type="PIRSF" id="PIRSF002401">
    <property type="entry name" value="GTP_bd_Obg/CgtA"/>
    <property type="match status" value="1"/>
</dbReference>
<sequence length="318" mass="34329">MFVDEAVITVSGGKGGNGKVAFFPNRRGPSGGDGGRGGNVYLKGDANLTDLYTFVRKKVFKAQDGVDGGIFKMTGAVGNDLILSVPIGTLATNKKSSIAFEVTDTETQIIVAKGGKGGRGNIAFATSTSQTPRHAEPGEQGETYELHLILKLIADIGLIGLPNVGKSSLLNELTNAAVKTAPYPFTTLEPFLGVHEKLVIADIPGLIEGASQGKGLGVKFLKHIEKVGLLLHCISSESDDIESDYETVMTEMKKFNPELLKKQQIILLTKSDLIDEKTQIQRLNKLKKTKLKVYPISIYNPSQFQVLKKMIADLFLHT</sequence>
<organism evidence="10 11">
    <name type="scientific">Candidatus Roizmanbacteria bacterium RIFCSPLOWO2_01_FULL_38_12</name>
    <dbReference type="NCBI Taxonomy" id="1802061"/>
    <lineage>
        <taxon>Bacteria</taxon>
        <taxon>Candidatus Roizmaniibacteriota</taxon>
    </lineage>
</organism>
<dbReference type="PANTHER" id="PTHR11702:SF31">
    <property type="entry name" value="MITOCHONDRIAL RIBOSOME-ASSOCIATED GTPASE 2"/>
    <property type="match status" value="1"/>
</dbReference>
<keyword evidence="5 7" id="KW-0460">Magnesium</keyword>
<feature type="binding site" evidence="7">
    <location>
        <begin position="269"/>
        <end position="272"/>
    </location>
    <ligand>
        <name>GTP</name>
        <dbReference type="ChEBI" id="CHEBI:37565"/>
    </ligand>
</feature>
<feature type="binding site" evidence="7">
    <location>
        <begin position="202"/>
        <end position="205"/>
    </location>
    <ligand>
        <name>GTP</name>
        <dbReference type="ChEBI" id="CHEBI:37565"/>
    </ligand>
</feature>
<comment type="subunit">
    <text evidence="7">Monomer.</text>
</comment>
<comment type="function">
    <text evidence="7">An essential GTPase which binds GTP, GDP and possibly (p)ppGpp with moderate affinity, with high nucleotide exchange rates and a fairly low GTP hydrolysis rate. Plays a role in control of the cell cycle, stress response, ribosome biogenesis and in those bacteria that undergo differentiation, in morphogenesis control.</text>
</comment>
<dbReference type="PROSITE" id="PS00905">
    <property type="entry name" value="GTP1_OBG"/>
    <property type="match status" value="1"/>
</dbReference>
<dbReference type="InterPro" id="IPR006073">
    <property type="entry name" value="GTP-bd"/>
</dbReference>
<dbReference type="PROSITE" id="PS51710">
    <property type="entry name" value="G_OBG"/>
    <property type="match status" value="1"/>
</dbReference>
<reference evidence="10 11" key="1">
    <citation type="journal article" date="2016" name="Nat. Commun.">
        <title>Thousands of microbial genomes shed light on interconnected biogeochemical processes in an aquifer system.</title>
        <authorList>
            <person name="Anantharaman K."/>
            <person name="Brown C.T."/>
            <person name="Hug L.A."/>
            <person name="Sharon I."/>
            <person name="Castelle C.J."/>
            <person name="Probst A.J."/>
            <person name="Thomas B.C."/>
            <person name="Singh A."/>
            <person name="Wilkins M.J."/>
            <person name="Karaoz U."/>
            <person name="Brodie E.L."/>
            <person name="Williams K.H."/>
            <person name="Hubbard S.S."/>
            <person name="Banfield J.F."/>
        </authorList>
    </citation>
    <scope>NUCLEOTIDE SEQUENCE [LARGE SCALE GENOMIC DNA]</scope>
</reference>
<dbReference type="NCBIfam" id="TIGR02729">
    <property type="entry name" value="Obg_CgtA"/>
    <property type="match status" value="1"/>
</dbReference>
<keyword evidence="3 7" id="KW-0547">Nucleotide-binding</keyword>
<keyword evidence="4 7" id="KW-0378">Hydrolase</keyword>
<feature type="binding site" evidence="7">
    <location>
        <begin position="160"/>
        <end position="167"/>
    </location>
    <ligand>
        <name>GTP</name>
        <dbReference type="ChEBI" id="CHEBI:37565"/>
    </ligand>
</feature>
<keyword evidence="2 7" id="KW-0963">Cytoplasm</keyword>
<dbReference type="HAMAP" id="MF_01454">
    <property type="entry name" value="GTPase_Obg"/>
    <property type="match status" value="1"/>
</dbReference>
<evidence type="ECO:0000256" key="1">
    <source>
        <dbReference type="ARBA" id="ARBA00007699"/>
    </source>
</evidence>
<name>A0A1F7IV20_9BACT</name>
<dbReference type="FunFam" id="2.70.210.12:FF:000001">
    <property type="entry name" value="GTPase Obg"/>
    <property type="match status" value="1"/>
</dbReference>
<dbReference type="Pfam" id="PF01018">
    <property type="entry name" value="GTP1_OBG"/>
    <property type="match status" value="1"/>
</dbReference>
<dbReference type="InterPro" id="IPR036726">
    <property type="entry name" value="GTP1_OBG_dom_sf"/>
</dbReference>
<dbReference type="EMBL" id="MGAL01000035">
    <property type="protein sequence ID" value="OGK47212.1"/>
    <property type="molecule type" value="Genomic_DNA"/>
</dbReference>
<comment type="caution">
    <text evidence="10">The sequence shown here is derived from an EMBL/GenBank/DDBJ whole genome shotgun (WGS) entry which is preliminary data.</text>
</comment>
<dbReference type="Pfam" id="PF01926">
    <property type="entry name" value="MMR_HSR1"/>
    <property type="match status" value="1"/>
</dbReference>
<dbReference type="InterPro" id="IPR045086">
    <property type="entry name" value="OBG_GTPase"/>
</dbReference>
<evidence type="ECO:0000256" key="6">
    <source>
        <dbReference type="ARBA" id="ARBA00023134"/>
    </source>
</evidence>
<dbReference type="PRINTS" id="PR00326">
    <property type="entry name" value="GTP1OBG"/>
</dbReference>
<dbReference type="GO" id="GO:0000287">
    <property type="term" value="F:magnesium ion binding"/>
    <property type="evidence" value="ECO:0007669"/>
    <property type="project" value="InterPro"/>
</dbReference>
<keyword evidence="6 7" id="KW-0342">GTP-binding</keyword>
<comment type="similarity">
    <text evidence="1 7">Belongs to the TRAFAC class OBG-HflX-like GTPase superfamily. OBG GTPase family.</text>
</comment>
<dbReference type="EC" id="3.6.5.-" evidence="7"/>
<gene>
    <name evidence="7" type="primary">obg</name>
    <name evidence="10" type="ORF">A3A93_04260</name>
</gene>
<dbReference type="InterPro" id="IPR006169">
    <property type="entry name" value="GTP1_OBG_dom"/>
</dbReference>